<dbReference type="InterPro" id="IPR029044">
    <property type="entry name" value="Nucleotide-diphossugar_trans"/>
</dbReference>
<feature type="domain" description="Glycosyltransferase 2-like" evidence="2">
    <location>
        <begin position="5"/>
        <end position="157"/>
    </location>
</feature>
<dbReference type="EMBL" id="CP071709">
    <property type="protein sequence ID" value="QVY59647.1"/>
    <property type="molecule type" value="Genomic_DNA"/>
</dbReference>
<reference evidence="3 4" key="1">
    <citation type="submission" date="2021-03" db="EMBL/GenBank/DDBJ databases">
        <title>The first data on the complete genome of the tetrodotoxin-producing bacterium.</title>
        <authorList>
            <person name="Melnikova D.I."/>
            <person name="Nijland R."/>
            <person name="Magarlamov T.Y."/>
        </authorList>
    </citation>
    <scope>NUCLEOTIDE SEQUENCE [LARGE SCALE GENOMIC DNA]</scope>
    <source>
        <strain evidence="3 4">1839</strain>
    </source>
</reference>
<sequence length="232" mass="27489">MPKISVVIPFYNCPYIQYAIESLISQIEKDYEIIVVDDGSTCYAELLDPYEKYIRYFKKENGGTATALNEGIKQAKGEYFTWLSSDDLYLPAKLSKQVQHMESEQADICYTSANIIGQTNKERQTLFFHQFNNYQDFLMKLSRRCIIHGNSVMMKMDVFSNIGVFNEEYRYTHDYEMWLRAALHYHFYHIPEALVQYRIHEGMGTNKYKEDIVHELKKLRRKYIGRFDNGII</sequence>
<proteinExistence type="inferred from homology"/>
<dbReference type="PANTHER" id="PTHR22916:SF3">
    <property type="entry name" value="UDP-GLCNAC:BETAGAL BETA-1,3-N-ACETYLGLUCOSAMINYLTRANSFERASE-LIKE PROTEIN 1"/>
    <property type="match status" value="1"/>
</dbReference>
<evidence type="ECO:0000259" key="2">
    <source>
        <dbReference type="Pfam" id="PF00535"/>
    </source>
</evidence>
<dbReference type="Gene3D" id="3.90.550.10">
    <property type="entry name" value="Spore Coat Polysaccharide Biosynthesis Protein SpsA, Chain A"/>
    <property type="match status" value="1"/>
</dbReference>
<organism evidence="3 4">
    <name type="scientific">Cytobacillus gottheilii</name>
    <dbReference type="NCBI Taxonomy" id="859144"/>
    <lineage>
        <taxon>Bacteria</taxon>
        <taxon>Bacillati</taxon>
        <taxon>Bacillota</taxon>
        <taxon>Bacilli</taxon>
        <taxon>Bacillales</taxon>
        <taxon>Bacillaceae</taxon>
        <taxon>Cytobacillus</taxon>
    </lineage>
</organism>
<comment type="similarity">
    <text evidence="1">Belongs to the glycosyltransferase 2 family.</text>
</comment>
<dbReference type="PANTHER" id="PTHR22916">
    <property type="entry name" value="GLYCOSYLTRANSFERASE"/>
    <property type="match status" value="1"/>
</dbReference>
<evidence type="ECO:0000313" key="4">
    <source>
        <dbReference type="Proteomes" id="UP000679247"/>
    </source>
</evidence>
<dbReference type="Pfam" id="PF00535">
    <property type="entry name" value="Glycos_transf_2"/>
    <property type="match status" value="1"/>
</dbReference>
<accession>A0ABX8F804</accession>
<dbReference type="Proteomes" id="UP000679247">
    <property type="component" value="Chromosome"/>
</dbReference>
<protein>
    <submittedName>
        <fullName evidence="3">Glycosyltransferase</fullName>
    </submittedName>
</protein>
<evidence type="ECO:0000313" key="3">
    <source>
        <dbReference type="EMBL" id="QVY59647.1"/>
    </source>
</evidence>
<dbReference type="RefSeq" id="WP_214473706.1">
    <property type="nucleotide sequence ID" value="NZ_CANKUS010000004.1"/>
</dbReference>
<dbReference type="InterPro" id="IPR001173">
    <property type="entry name" value="Glyco_trans_2-like"/>
</dbReference>
<gene>
    <name evidence="3" type="ORF">J1899_11240</name>
</gene>
<evidence type="ECO:0000256" key="1">
    <source>
        <dbReference type="ARBA" id="ARBA00006739"/>
    </source>
</evidence>
<name>A0ABX8F804_9BACI</name>
<dbReference type="SUPFAM" id="SSF53448">
    <property type="entry name" value="Nucleotide-diphospho-sugar transferases"/>
    <property type="match status" value="1"/>
</dbReference>
<keyword evidence="4" id="KW-1185">Reference proteome</keyword>